<dbReference type="Gene3D" id="3.80.10.10">
    <property type="entry name" value="Ribonuclease Inhibitor"/>
    <property type="match status" value="1"/>
</dbReference>
<dbReference type="InterPro" id="IPR002182">
    <property type="entry name" value="NB-ARC"/>
</dbReference>
<dbReference type="GO" id="GO:0006952">
    <property type="term" value="P:defense response"/>
    <property type="evidence" value="ECO:0007669"/>
    <property type="project" value="UniProtKB-KW"/>
</dbReference>
<feature type="domain" description="NB-ARC" evidence="3">
    <location>
        <begin position="194"/>
        <end position="274"/>
    </location>
</feature>
<dbReference type="Pfam" id="PF23598">
    <property type="entry name" value="LRR_14"/>
    <property type="match status" value="1"/>
</dbReference>
<evidence type="ECO:0000313" key="6">
    <source>
        <dbReference type="EMBL" id="TXG75134.1"/>
    </source>
</evidence>
<dbReference type="EMBL" id="ML696935">
    <property type="protein sequence ID" value="TXG75134.1"/>
    <property type="molecule type" value="Genomic_DNA"/>
</dbReference>
<dbReference type="GO" id="GO:0043531">
    <property type="term" value="F:ADP binding"/>
    <property type="evidence" value="ECO:0007669"/>
    <property type="project" value="InterPro"/>
</dbReference>
<dbReference type="PANTHER" id="PTHR36766:SF67">
    <property type="entry name" value="DISEASE RESISTANCE PROTEIN RGA3"/>
    <property type="match status" value="1"/>
</dbReference>
<protein>
    <recommendedName>
        <fullName evidence="9">NB-ARC domain-containing protein</fullName>
    </recommendedName>
</protein>
<dbReference type="InterPro" id="IPR036388">
    <property type="entry name" value="WH-like_DNA-bd_sf"/>
</dbReference>
<evidence type="ECO:0000256" key="1">
    <source>
        <dbReference type="ARBA" id="ARBA00022737"/>
    </source>
</evidence>
<dbReference type="Proteomes" id="UP000322667">
    <property type="component" value="Chromosome D13"/>
</dbReference>
<evidence type="ECO:0000313" key="8">
    <source>
        <dbReference type="Proteomes" id="UP000322667"/>
    </source>
</evidence>
<dbReference type="EMBL" id="CM017635">
    <property type="protein sequence ID" value="TYH36205.1"/>
    <property type="molecule type" value="Genomic_DNA"/>
</dbReference>
<name>A0A5C7J1Q3_GOSTO</name>
<organism evidence="6 8">
    <name type="scientific">Gossypium tomentosum</name>
    <name type="common">Hawaiian cotton</name>
    <name type="synonym">Gossypium sandvicense</name>
    <dbReference type="NCBI Taxonomy" id="34277"/>
    <lineage>
        <taxon>Eukaryota</taxon>
        <taxon>Viridiplantae</taxon>
        <taxon>Streptophyta</taxon>
        <taxon>Embryophyta</taxon>
        <taxon>Tracheophyta</taxon>
        <taxon>Spermatophyta</taxon>
        <taxon>Magnoliopsida</taxon>
        <taxon>eudicotyledons</taxon>
        <taxon>Gunneridae</taxon>
        <taxon>Pentapetalae</taxon>
        <taxon>rosids</taxon>
        <taxon>malvids</taxon>
        <taxon>Malvales</taxon>
        <taxon>Malvaceae</taxon>
        <taxon>Malvoideae</taxon>
        <taxon>Gossypium</taxon>
    </lineage>
</organism>
<dbReference type="InterPro" id="IPR032675">
    <property type="entry name" value="LRR_dom_sf"/>
</dbReference>
<evidence type="ECO:0000259" key="5">
    <source>
        <dbReference type="Pfam" id="PF23598"/>
    </source>
</evidence>
<reference evidence="6 8" key="1">
    <citation type="submission" date="2019-07" db="EMBL/GenBank/DDBJ databases">
        <title>WGS assembly of Gossypium tomentosum.</title>
        <authorList>
            <person name="Chen Z.J."/>
            <person name="Sreedasyam A."/>
            <person name="Ando A."/>
            <person name="Song Q."/>
            <person name="De L."/>
            <person name="Hulse-Kemp A."/>
            <person name="Ding M."/>
            <person name="Ye W."/>
            <person name="Kirkbride R."/>
            <person name="Jenkins J."/>
            <person name="Plott C."/>
            <person name="Lovell J."/>
            <person name="Lin Y.-M."/>
            <person name="Vaughn R."/>
            <person name="Liu B."/>
            <person name="Li W."/>
            <person name="Simpson S."/>
            <person name="Scheffler B."/>
            <person name="Saski C."/>
            <person name="Grover C."/>
            <person name="Hu G."/>
            <person name="Conover J."/>
            <person name="Carlson J."/>
            <person name="Shu S."/>
            <person name="Boston L."/>
            <person name="Williams M."/>
            <person name="Peterson D."/>
            <person name="Mcgee K."/>
            <person name="Jones D."/>
            <person name="Wendel J."/>
            <person name="Stelly D."/>
            <person name="Grimwood J."/>
            <person name="Schmutz J."/>
        </authorList>
    </citation>
    <scope>NUCLEOTIDE SEQUENCE [LARGE SCALE GENOMIC DNA]</scope>
    <source>
        <strain evidence="6">7179.01</strain>
    </source>
</reference>
<evidence type="ECO:0008006" key="9">
    <source>
        <dbReference type="Google" id="ProtNLM"/>
    </source>
</evidence>
<feature type="domain" description="Disease resistance protein winged helix" evidence="4">
    <location>
        <begin position="359"/>
        <end position="429"/>
    </location>
</feature>
<dbReference type="PANTHER" id="PTHR36766">
    <property type="entry name" value="PLANT BROAD-SPECTRUM MILDEW RESISTANCE PROTEIN RPW8"/>
    <property type="match status" value="1"/>
</dbReference>
<dbReference type="AlphaFoldDB" id="A0A5C7J1Q3"/>
<sequence length="772" mass="90002">MAETFLFNIAERVLEKLVHLSVQEIRLALIHHNEKLRLCMWKLRDIFYDAEDVIDDFKSCCLPLSFSLKMSPKIKYINGRLGELATEWKSFDLRQYSDNRHVFRRETISFVHSSDVIGRDEDKENIISMLMKQSEDQNVPVIPIVGLGGLGKTTLAQLAFNDDRVTSLFPLKIWICVSEEFDLSRLLKLIIQSNLLNDKKFLLVLDDVWNENKAKWVELRNLLRSTDGFSPNKIIVTTRSLNVASIMSSIPPYILKGLPLEDCLTLFTKWAFNDGDERHYPNLIRIGEEIVKKCKGVPLAVRTLGSLLFQKTDESDWIYIRESEIWRLEQHENDILPVLKLSYNHLPSHLQRCLAFLSLYKKDEIYYSDRVICLWMANGLLEHPKQNQEWEDVGKRYLNKLLSRCLIQKEEDFHLKFTFKMHDLVHDLALAVSRRECKIMNSKTKTVDENVRHLFLCDEKLVEVPRVLEKLEKVQTVIVQDSSLRSKIFDKSLINLCVSNFKYLRALELRDSLLTALPNSIGNLKHLRELDLARSEDIRELPRSFYKLYCLQSLNLGATSLKQLPDSVQRLIELRHLVITIEAKHLKEIRAGCWTSLQYLECITYLKSLRTLLVSYCHSLVSLPRSLKFLTKLEHLEIVRCLRINMKMELEEEEDKDLQLSLKTFSLFGLHELRDLPRLLLQGSSSTLQQLRIRGCPNLSFLPAWLPNLTSLQKLEIANCINLSALPEGIDRLTNLKELRIYGCPELSKRYRENGGKDWHKIAHIQKVDIYY</sequence>
<dbReference type="Gene3D" id="1.10.8.430">
    <property type="entry name" value="Helical domain of apoptotic protease-activating factors"/>
    <property type="match status" value="1"/>
</dbReference>
<feature type="domain" description="NB-ARC" evidence="3">
    <location>
        <begin position="120"/>
        <end position="192"/>
    </location>
</feature>
<dbReference type="Pfam" id="PF00931">
    <property type="entry name" value="NB-ARC"/>
    <property type="match status" value="2"/>
</dbReference>
<keyword evidence="2" id="KW-0611">Plant defense</keyword>
<evidence type="ECO:0000259" key="4">
    <source>
        <dbReference type="Pfam" id="PF23559"/>
    </source>
</evidence>
<dbReference type="SUPFAM" id="SSF52058">
    <property type="entry name" value="L domain-like"/>
    <property type="match status" value="1"/>
</dbReference>
<gene>
    <name evidence="6" type="ORF">ES332_1Z012700v1</name>
    <name evidence="7" type="ORF">ES332_D13G247700v1</name>
</gene>
<keyword evidence="1" id="KW-0677">Repeat</keyword>
<dbReference type="Pfam" id="PF23559">
    <property type="entry name" value="WHD_DRP"/>
    <property type="match status" value="1"/>
</dbReference>
<dbReference type="PRINTS" id="PR00364">
    <property type="entry name" value="DISEASERSIST"/>
</dbReference>
<dbReference type="Gene3D" id="1.10.10.10">
    <property type="entry name" value="Winged helix-like DNA-binding domain superfamily/Winged helix DNA-binding domain"/>
    <property type="match status" value="1"/>
</dbReference>
<evidence type="ECO:0000256" key="2">
    <source>
        <dbReference type="ARBA" id="ARBA00022821"/>
    </source>
</evidence>
<dbReference type="InterPro" id="IPR027417">
    <property type="entry name" value="P-loop_NTPase"/>
</dbReference>
<evidence type="ECO:0000313" key="7">
    <source>
        <dbReference type="EMBL" id="TYH36205.1"/>
    </source>
</evidence>
<dbReference type="InterPro" id="IPR058922">
    <property type="entry name" value="WHD_DRP"/>
</dbReference>
<dbReference type="InterPro" id="IPR055414">
    <property type="entry name" value="LRR_R13L4/SHOC2-like"/>
</dbReference>
<proteinExistence type="predicted"/>
<evidence type="ECO:0000259" key="3">
    <source>
        <dbReference type="Pfam" id="PF00931"/>
    </source>
</evidence>
<dbReference type="InterPro" id="IPR042197">
    <property type="entry name" value="Apaf_helical"/>
</dbReference>
<accession>A0A5C7J1Q3</accession>
<dbReference type="Gene3D" id="3.40.50.300">
    <property type="entry name" value="P-loop containing nucleotide triphosphate hydrolases"/>
    <property type="match status" value="1"/>
</dbReference>
<feature type="domain" description="Disease resistance R13L4/SHOC-2-like LRR" evidence="5">
    <location>
        <begin position="485"/>
        <end position="740"/>
    </location>
</feature>
<keyword evidence="8" id="KW-1185">Reference proteome</keyword>
<dbReference type="SUPFAM" id="SSF52540">
    <property type="entry name" value="P-loop containing nucleoside triphosphate hydrolases"/>
    <property type="match status" value="1"/>
</dbReference>